<dbReference type="GO" id="GO:0006032">
    <property type="term" value="P:chitin catabolic process"/>
    <property type="evidence" value="ECO:0007669"/>
    <property type="project" value="UniProtKB-KW"/>
</dbReference>
<dbReference type="PROSITE" id="PS01095">
    <property type="entry name" value="GH18_1"/>
    <property type="match status" value="2"/>
</dbReference>
<dbReference type="FunFam" id="3.10.50.10:FF:000001">
    <property type="entry name" value="Chitinase 3-like 1"/>
    <property type="match status" value="2"/>
</dbReference>
<dbReference type="FunFam" id="3.10.50.10:FF:000004">
    <property type="entry name" value="Chitinase 5"/>
    <property type="match status" value="2"/>
</dbReference>
<feature type="compositionally biased region" description="Low complexity" evidence="13">
    <location>
        <begin position="2008"/>
        <end position="2021"/>
    </location>
</feature>
<evidence type="ECO:0000256" key="10">
    <source>
        <dbReference type="ARBA" id="ARBA00023295"/>
    </source>
</evidence>
<feature type="compositionally biased region" description="Acidic residues" evidence="13">
    <location>
        <begin position="1460"/>
        <end position="1475"/>
    </location>
</feature>
<feature type="compositionally biased region" description="Basic and acidic residues" evidence="13">
    <location>
        <begin position="1966"/>
        <end position="1979"/>
    </location>
</feature>
<evidence type="ECO:0000256" key="13">
    <source>
        <dbReference type="SAM" id="MobiDB-lite"/>
    </source>
</evidence>
<feature type="domain" description="Chitin-binding type-2" evidence="15">
    <location>
        <begin position="2042"/>
        <end position="2096"/>
    </location>
</feature>
<dbReference type="GO" id="GO:0008843">
    <property type="term" value="F:endochitinase activity"/>
    <property type="evidence" value="ECO:0007669"/>
    <property type="project" value="UniProtKB-EC"/>
</dbReference>
<feature type="domain" description="Chitin-binding type-2" evidence="15">
    <location>
        <begin position="851"/>
        <end position="904"/>
    </location>
</feature>
<feature type="region of interest" description="Disordered" evidence="13">
    <location>
        <begin position="716"/>
        <end position="788"/>
    </location>
</feature>
<evidence type="ECO:0000256" key="9">
    <source>
        <dbReference type="ARBA" id="ARBA00023277"/>
    </source>
</evidence>
<feature type="region of interest" description="Disordered" evidence="13">
    <location>
        <begin position="564"/>
        <end position="646"/>
    </location>
</feature>
<dbReference type="PANTHER" id="PTHR11177">
    <property type="entry name" value="CHITINASE"/>
    <property type="match status" value="1"/>
</dbReference>
<dbReference type="InterPro" id="IPR002557">
    <property type="entry name" value="Chitin-bd_dom"/>
</dbReference>
<dbReference type="FunFam" id="3.20.20.80:FF:000007">
    <property type="entry name" value="Acidic mammalian chitinase"/>
    <property type="match status" value="2"/>
</dbReference>
<evidence type="ECO:0000256" key="2">
    <source>
        <dbReference type="ARBA" id="ARBA00009121"/>
    </source>
</evidence>
<evidence type="ECO:0000256" key="4">
    <source>
        <dbReference type="ARBA" id="ARBA00022669"/>
    </source>
</evidence>
<feature type="compositionally biased region" description="Basic and acidic residues" evidence="13">
    <location>
        <begin position="1476"/>
        <end position="1488"/>
    </location>
</feature>
<evidence type="ECO:0000256" key="1">
    <source>
        <dbReference type="ARBA" id="ARBA00000822"/>
    </source>
</evidence>
<dbReference type="InterPro" id="IPR050314">
    <property type="entry name" value="Glycosyl_Hydrlase_18"/>
</dbReference>
<keyword evidence="6 12" id="KW-0378">Hydrolase</keyword>
<feature type="compositionally biased region" description="Low complexity" evidence="13">
    <location>
        <begin position="2130"/>
        <end position="2146"/>
    </location>
</feature>
<dbReference type="GO" id="GO:0008061">
    <property type="term" value="F:chitin binding"/>
    <property type="evidence" value="ECO:0007669"/>
    <property type="project" value="UniProtKB-KW"/>
</dbReference>
<keyword evidence="18" id="KW-1185">Reference proteome</keyword>
<dbReference type="SMART" id="SM00636">
    <property type="entry name" value="Glyco_18"/>
    <property type="match status" value="4"/>
</dbReference>
<feature type="compositionally biased region" description="Acidic residues" evidence="13">
    <location>
        <begin position="1545"/>
        <end position="1578"/>
    </location>
</feature>
<dbReference type="Gene3D" id="3.10.50.10">
    <property type="match status" value="4"/>
</dbReference>
<evidence type="ECO:0000313" key="17">
    <source>
        <dbReference type="EMBL" id="CAG9802300.1"/>
    </source>
</evidence>
<dbReference type="OrthoDB" id="76388at2759"/>
<gene>
    <name evidence="17" type="ORF">CHIRRI_LOCUS5212</name>
</gene>
<evidence type="ECO:0000256" key="14">
    <source>
        <dbReference type="SAM" id="SignalP"/>
    </source>
</evidence>
<feature type="region of interest" description="Disordered" evidence="13">
    <location>
        <begin position="2100"/>
        <end position="2161"/>
    </location>
</feature>
<dbReference type="SMART" id="SM00494">
    <property type="entry name" value="ChtBD2"/>
    <property type="match status" value="4"/>
</dbReference>
<sequence length="2550" mass="289647">MIALKLLSMLLLAYVYYTEAIPHRFVETEETAESFSRYSVEHIPTDDAQKMNLRMPNYNDIEGIEEQQFSRAAVESVPKTIVSDYRPLRLAVEYNPRDDSFSRSHSRQERFLDIVLPDHQRKSRAYNLQAYVVPIYNPYGPDPLYYRTGSPYQQLVDIRTFDQLTTQPEYSAFGNIKMIGSEKNQLEERFKVICHLTNWAFYRKEEGRFAPENLDYGLCTHVLYSFATLDPIQFIIKEFDTWVDIENNLYIRTVNAAAGIPVYLAIGGWTDSTIGKYSTLVADSKLREKFIENAVPFLKRFGFSGLHIDWNYPTCPQSDCKNGDEKDRDYFTEFIAELNYRLKQSDLKVSISVSGYKEIIEQGYDFVELSKNIEFMTVMTYDYHGAWENITGHTSPLYASSTDRYPQYNTDYAITLLREKGADMEKVIMGIPCYAQSFTLGSRKKSLRGYNAPAIGPGEPGEITNQPGMLGYNEICNLLRRPNFKKGVDPNGNSGPYITDGSIWAGFDDSAFILKKTQYIKDKGLGGASAWTVDLDDFNNNCCLEPFPLLRAINRGLGRLNSPTPTVHSCEKPAVVTPPPAIMSVTEDSGQAGIPMSASDESQPQSTSPWWTQSTTTRRPAIQSTSRKPSQSGQSSDSTPIPAPVNVMPVYVPDETCDNGEYKRHPTSCSMYLVCVGNVYQEQPCPQKLHWNDAHKHCDWPESANCQIVPASDEVVTTPSTTSKMPEKPLSTTTSRRPRPTKTQAMTTVTEQTTKMTEATTTATRSTTRGTRPSRRPTRKPTTVRDPIETQRPTYAEITTTIYTTTTIPETTTIPTTSTTRRRRRTTTTSTMSTTESTTTSTTTNKPQKKPTKCVNGEYYPSKDCSQFFICSNNRRVKQKCPEGLQYSQKIKQCDYEENVKCVSRKKYMKLLQMQYKNQGIFTASLLKASTGDPCEGQSFLAYPGDCSKYLICNHDQLLEMPCPAGLSFNPANSNCDWPQNVDCISDPSLNEEESEYEDEEDEENTENEVIDESSKPQSSVKPPASSAKPTTTSMKPSKPAKPTKPSKPVEPSKPSKPAKPSRDPVTSLQTIPVKEHVEPLTGKFKLVCYFTNWAWYRPGEGKYLPDDIDENLCTHIVYGFAVLNYDELTMRTHDSWADIDNRFYERVVEYKKKGIKVTLAIGGWNDSAGDKYSRLVRNSAARAKFIKHAVEFLEKYGFDGLDLDWEYPVCWQVDCKKGYADEKKAFASLVKELSAAFKPKGLLLSAAVSPSKTVIDAGYDVPELSKYMDWIAVMCYDYHGQWDKKTGHLAPFYHHPEDDVDYFNVDYTIKYWIDKGALRDKIILGLPLYGQAFTLADSNNNGLNAKAPGPGTAGEFTRAAGFLAYYEICDRIFNRDWKVVQDSKGRMGPYAYNGNQWVSFDDQAILQKKSQYIIDMGLGGGMVWALDLDDFRGKCGQGKHPLLKIIHQTLQDGTQNEVIGEDEYDEEDEEDEEIEQKPISEEDKPVVEEGEEEYVDVKPIEQKPVTQKPVTHTHKPQTVTQKPQTVTQKPQVVTQKPTEKPDENEIDEEEDIDDIDDEETEGVEEEDEDYEDEEDNEIDEYEGKYKVVCYFTNWAWYRPGIGKFKPEDIDYKLCTHIVYGFAVLNRDSLTIQPHDSWADIDNKFYERVVEYKKKGIKVTIAIGGWNDSAGDKYSRLVRDAAARARFIKNVIEFIEKYGFDGLDLDWEYPVCWQVECEKGHPDEKENFAAFVEELSTAFKPKRLLLSSAVSPSKRVIDAGYDVKKLSKNFDWIAVMAYDYHGQWDKKTGHVAPMYVHPDDSDKTFNSNFTLNYWIHQGADPRKLVFGMPMYGQSFSLADRIRNTLNSPTYGGGEAGEETRARGFLSYYEICDRIKNQKWTVVKDPRGSMGPYAYKGDQWVSFDDNNMIRHKSEYVKALGLGGAMIWALDLDDFKNSCGCEEYPLLRTINRVLRDYPGPHNNCNLESRIKPPKPDAEETTKAPTTAVTTTMTTAVTEPYKPTKKKTTSRPKPTSTTVKSTTYEGEDYEEEDEDDEEGTNLNDNDSCVDGTYFAHETDCSKYYICNFASKLEQSCMYGLQWNQKTMNCDWPSNVQCISKDEEHEIEKEDEEDEDNDIDSGHETLSSPKPSKKPVTQKPTTTTTMATTTRKPKPTRPPVETNPFIPTGNNDFMVVCYFTNWAWYRPGIGKYKPSDIDPTLCTHIVYGFAVLNSQTLQIRTHDSWADIDNNFYTKVTEFRKLGIKVSVAIGGWNDSLGDKYSRLVRDPEARRKFIKNVIEFMKKYDFEGLDLDWEYPVCWQVDCTKGKPEEKQAFTAFVRELKEAFEPEGFLLSAAVSPAKKVIDAGYEISELTKYFDWIAVMCYDYHGQWDKKTGHVSPLYHHPESTEATFNANYTMHYWIEKGADRKKLVMGMSMYGQSFTLEISSSKNTPGLNTKAPAGGQAGEFTRSAGFLAFYEICHKVNTGGWTVVKDPTGAIGSYAYKDRQWVSYDDVEQVRRKTQYVKDLGIGGAMIWALDLDDFRNRCGCGAHPLLSTINLELGRINTPRLNDCT</sequence>
<comment type="similarity">
    <text evidence="2">Belongs to the glycosyl hydrolase 18 family. Chitinase class II subfamily.</text>
</comment>
<dbReference type="Pfam" id="PF00704">
    <property type="entry name" value="Glyco_hydro_18"/>
    <property type="match status" value="4"/>
</dbReference>
<dbReference type="Pfam" id="PF01607">
    <property type="entry name" value="CBM_14"/>
    <property type="match status" value="4"/>
</dbReference>
<evidence type="ECO:0000256" key="12">
    <source>
        <dbReference type="RuleBase" id="RU000489"/>
    </source>
</evidence>
<evidence type="ECO:0000256" key="6">
    <source>
        <dbReference type="ARBA" id="ARBA00022801"/>
    </source>
</evidence>
<dbReference type="InterPro" id="IPR029070">
    <property type="entry name" value="Chitinase_insertion_sf"/>
</dbReference>
<dbReference type="InterPro" id="IPR011583">
    <property type="entry name" value="Chitinase_II/V-like_cat"/>
</dbReference>
<dbReference type="SUPFAM" id="SSF57625">
    <property type="entry name" value="Invertebrate chitin-binding proteins"/>
    <property type="match status" value="4"/>
</dbReference>
<keyword evidence="8" id="KW-1015">Disulfide bond</keyword>
<feature type="compositionally biased region" description="Low complexity" evidence="13">
    <location>
        <begin position="1517"/>
        <end position="1537"/>
    </location>
</feature>
<keyword evidence="11" id="KW-0624">Polysaccharide degradation</keyword>
<dbReference type="GO" id="GO:0005576">
    <property type="term" value="C:extracellular region"/>
    <property type="evidence" value="ECO:0007669"/>
    <property type="project" value="InterPro"/>
</dbReference>
<dbReference type="InterPro" id="IPR036508">
    <property type="entry name" value="Chitin-bd_dom_sf"/>
</dbReference>
<feature type="compositionally biased region" description="Low complexity" evidence="13">
    <location>
        <begin position="827"/>
        <end position="844"/>
    </location>
</feature>
<evidence type="ECO:0000259" key="16">
    <source>
        <dbReference type="PROSITE" id="PS51910"/>
    </source>
</evidence>
<reference evidence="17" key="2">
    <citation type="submission" date="2022-10" db="EMBL/GenBank/DDBJ databases">
        <authorList>
            <consortium name="ENA_rothamsted_submissions"/>
            <consortium name="culmorum"/>
            <person name="King R."/>
        </authorList>
    </citation>
    <scope>NUCLEOTIDE SEQUENCE</scope>
</reference>
<feature type="compositionally biased region" description="Low complexity" evidence="13">
    <location>
        <begin position="1016"/>
        <end position="1038"/>
    </location>
</feature>
<organism evidence="17 18">
    <name type="scientific">Chironomus riparius</name>
    <dbReference type="NCBI Taxonomy" id="315576"/>
    <lineage>
        <taxon>Eukaryota</taxon>
        <taxon>Metazoa</taxon>
        <taxon>Ecdysozoa</taxon>
        <taxon>Arthropoda</taxon>
        <taxon>Hexapoda</taxon>
        <taxon>Insecta</taxon>
        <taxon>Pterygota</taxon>
        <taxon>Neoptera</taxon>
        <taxon>Endopterygota</taxon>
        <taxon>Diptera</taxon>
        <taxon>Nematocera</taxon>
        <taxon>Chironomoidea</taxon>
        <taxon>Chironomidae</taxon>
        <taxon>Chironominae</taxon>
        <taxon>Chironomus</taxon>
    </lineage>
</organism>
<evidence type="ECO:0000256" key="3">
    <source>
        <dbReference type="ARBA" id="ARBA00012729"/>
    </source>
</evidence>
<evidence type="ECO:0000256" key="8">
    <source>
        <dbReference type="ARBA" id="ARBA00023157"/>
    </source>
</evidence>
<feature type="compositionally biased region" description="Polar residues" evidence="13">
    <location>
        <begin position="622"/>
        <end position="639"/>
    </location>
</feature>
<feature type="chain" id="PRO_5040429257" description="chitinase" evidence="14">
    <location>
        <begin position="21"/>
        <end position="2550"/>
    </location>
</feature>
<feature type="domain" description="Chitin-binding type-2" evidence="15">
    <location>
        <begin position="654"/>
        <end position="708"/>
    </location>
</feature>
<dbReference type="EC" id="3.2.1.14" evidence="3"/>
<feature type="domain" description="GH18" evidence="16">
    <location>
        <begin position="1586"/>
        <end position="1955"/>
    </location>
</feature>
<feature type="region of interest" description="Disordered" evidence="13">
    <location>
        <begin position="1962"/>
        <end position="2043"/>
    </location>
</feature>
<dbReference type="InterPro" id="IPR001579">
    <property type="entry name" value="Glyco_hydro_18_chit_AS"/>
</dbReference>
<dbReference type="GO" id="GO:0000272">
    <property type="term" value="P:polysaccharide catabolic process"/>
    <property type="evidence" value="ECO:0007669"/>
    <property type="project" value="UniProtKB-KW"/>
</dbReference>
<dbReference type="SUPFAM" id="SSF51445">
    <property type="entry name" value="(Trans)glycosidases"/>
    <property type="match status" value="4"/>
</dbReference>
<evidence type="ECO:0000256" key="7">
    <source>
        <dbReference type="ARBA" id="ARBA00023024"/>
    </source>
</evidence>
<feature type="domain" description="GH18" evidence="16">
    <location>
        <begin position="2169"/>
        <end position="2541"/>
    </location>
</feature>
<dbReference type="PROSITE" id="PS50940">
    <property type="entry name" value="CHIT_BIND_II"/>
    <property type="match status" value="4"/>
</dbReference>
<dbReference type="PROSITE" id="PS51910">
    <property type="entry name" value="GH18_2"/>
    <property type="match status" value="4"/>
</dbReference>
<evidence type="ECO:0000256" key="5">
    <source>
        <dbReference type="ARBA" id="ARBA00022729"/>
    </source>
</evidence>
<feature type="compositionally biased region" description="Low complexity" evidence="13">
    <location>
        <begin position="1980"/>
        <end position="1997"/>
    </location>
</feature>
<feature type="region of interest" description="Disordered" evidence="13">
    <location>
        <begin position="985"/>
        <end position="1071"/>
    </location>
</feature>
<dbReference type="InterPro" id="IPR017853">
    <property type="entry name" value="GH"/>
</dbReference>
<dbReference type="Proteomes" id="UP001153620">
    <property type="component" value="Chromosome 2"/>
</dbReference>
<feature type="region of interest" description="Disordered" evidence="13">
    <location>
        <begin position="1455"/>
        <end position="1578"/>
    </location>
</feature>
<feature type="signal peptide" evidence="14">
    <location>
        <begin position="1"/>
        <end position="20"/>
    </location>
</feature>
<dbReference type="Gene3D" id="2.170.140.10">
    <property type="entry name" value="Chitin binding domain"/>
    <property type="match status" value="4"/>
</dbReference>
<feature type="compositionally biased region" description="Acidic residues" evidence="13">
    <location>
        <begin position="2105"/>
        <end position="2115"/>
    </location>
</feature>
<feature type="compositionally biased region" description="Acidic residues" evidence="13">
    <location>
        <begin position="990"/>
        <end position="1012"/>
    </location>
</feature>
<dbReference type="SUPFAM" id="SSF54556">
    <property type="entry name" value="Chitinase insertion domain"/>
    <property type="match status" value="4"/>
</dbReference>
<evidence type="ECO:0000313" key="18">
    <source>
        <dbReference type="Proteomes" id="UP001153620"/>
    </source>
</evidence>
<protein>
    <recommendedName>
        <fullName evidence="3">chitinase</fullName>
        <ecNumber evidence="3">3.2.1.14</ecNumber>
    </recommendedName>
</protein>
<feature type="domain" description="GH18" evidence="16">
    <location>
        <begin position="190"/>
        <end position="560"/>
    </location>
</feature>
<dbReference type="Gene3D" id="3.20.20.80">
    <property type="entry name" value="Glycosidases"/>
    <property type="match status" value="4"/>
</dbReference>
<feature type="compositionally biased region" description="Low complexity" evidence="13">
    <location>
        <begin position="602"/>
        <end position="620"/>
    </location>
</feature>
<feature type="domain" description="GH18" evidence="16">
    <location>
        <begin position="1085"/>
        <end position="1454"/>
    </location>
</feature>
<accession>A0A9N9WSC7</accession>
<keyword evidence="9" id="KW-0119">Carbohydrate metabolism</keyword>
<feature type="domain" description="Chitin-binding type-2" evidence="15">
    <location>
        <begin position="932"/>
        <end position="986"/>
    </location>
</feature>
<evidence type="ECO:0000256" key="11">
    <source>
        <dbReference type="ARBA" id="ARBA00023326"/>
    </source>
</evidence>
<dbReference type="FunFam" id="3.20.20.80:FF:000048">
    <property type="entry name" value="Brain chitinase and chia"/>
    <property type="match status" value="2"/>
</dbReference>
<dbReference type="InterPro" id="IPR001223">
    <property type="entry name" value="Glyco_hydro18_cat"/>
</dbReference>
<dbReference type="EMBL" id="OU895878">
    <property type="protein sequence ID" value="CAG9802300.1"/>
    <property type="molecule type" value="Genomic_DNA"/>
</dbReference>
<feature type="compositionally biased region" description="Acidic residues" evidence="13">
    <location>
        <begin position="2022"/>
        <end position="2036"/>
    </location>
</feature>
<keyword evidence="5 14" id="KW-0732">Signal</keyword>
<reference evidence="17" key="1">
    <citation type="submission" date="2022-01" db="EMBL/GenBank/DDBJ databases">
        <authorList>
            <person name="King R."/>
        </authorList>
    </citation>
    <scope>NUCLEOTIDE SEQUENCE</scope>
</reference>
<dbReference type="CDD" id="cd02872">
    <property type="entry name" value="GH18_chitolectin_chitotriosidase"/>
    <property type="match status" value="3"/>
</dbReference>
<keyword evidence="4" id="KW-0147">Chitin-binding</keyword>
<proteinExistence type="inferred from homology"/>
<feature type="compositionally biased region" description="Low complexity" evidence="13">
    <location>
        <begin position="728"/>
        <end position="771"/>
    </location>
</feature>
<dbReference type="PANTHER" id="PTHR11177:SF359">
    <property type="entry name" value="CHITINASE 10-RELATED"/>
    <property type="match status" value="1"/>
</dbReference>
<keyword evidence="7" id="KW-0146">Chitin degradation</keyword>
<keyword evidence="10 12" id="KW-0326">Glycosidase</keyword>
<feature type="region of interest" description="Disordered" evidence="13">
    <location>
        <begin position="811"/>
        <end position="852"/>
    </location>
</feature>
<name>A0A9N9WSC7_9DIPT</name>
<comment type="catalytic activity">
    <reaction evidence="1">
        <text>Random endo-hydrolysis of N-acetyl-beta-D-glucosaminide (1-&gt;4)-beta-linkages in chitin and chitodextrins.</text>
        <dbReference type="EC" id="3.2.1.14"/>
    </reaction>
</comment>
<evidence type="ECO:0000259" key="15">
    <source>
        <dbReference type="PROSITE" id="PS50940"/>
    </source>
</evidence>